<name>A0A1C6VWZ5_9ACTN</name>
<proteinExistence type="predicted"/>
<dbReference type="Proteomes" id="UP000199343">
    <property type="component" value="Unassembled WGS sequence"/>
</dbReference>
<evidence type="ECO:0000313" key="2">
    <source>
        <dbReference type="EMBL" id="SCL70410.1"/>
    </source>
</evidence>
<dbReference type="STRING" id="47871.GA0070608_4327"/>
<protein>
    <submittedName>
        <fullName evidence="2">Uncharacterized protein</fullName>
    </submittedName>
</protein>
<feature type="region of interest" description="Disordered" evidence="1">
    <location>
        <begin position="332"/>
        <end position="417"/>
    </location>
</feature>
<feature type="compositionally biased region" description="Polar residues" evidence="1">
    <location>
        <begin position="132"/>
        <end position="149"/>
    </location>
</feature>
<feature type="compositionally biased region" description="Low complexity" evidence="1">
    <location>
        <begin position="211"/>
        <end position="229"/>
    </location>
</feature>
<evidence type="ECO:0000313" key="3">
    <source>
        <dbReference type="Proteomes" id="UP000199343"/>
    </source>
</evidence>
<evidence type="ECO:0000256" key="1">
    <source>
        <dbReference type="SAM" id="MobiDB-lite"/>
    </source>
</evidence>
<organism evidence="2 3">
    <name type="scientific">Micromonospora peucetia</name>
    <dbReference type="NCBI Taxonomy" id="47871"/>
    <lineage>
        <taxon>Bacteria</taxon>
        <taxon>Bacillati</taxon>
        <taxon>Actinomycetota</taxon>
        <taxon>Actinomycetes</taxon>
        <taxon>Micromonosporales</taxon>
        <taxon>Micromonosporaceae</taxon>
        <taxon>Micromonospora</taxon>
    </lineage>
</organism>
<sequence>MAGQVIENVTRTACATAPARGSGGRRRALWRQPRGLCGSPSGPKRCSSTSWRCVRLGRHVLLPPVSTTRPVLPSTSTVAPSGSAVIASGTANTAGRPSSRATIAACESRPPVSVTTAATTPNSGVHAGSVVRHTSTSPGRTSAKSSGPRTTRAGPAASPGLPGVPVNELLSEARPDGAARAVGRAAVTGRACRIQTRPSAIAHSTSCGLPSRSSISRPSRARWSTTSSARQRRSRSAVGTSRMTTCVPTRSIRVSLAPIARRATVLSDTTQESGVTWPPTTRSPSPHDASIRMVLPVNSTPATSASTRRCTSTAVAGGSACTSPACRRRYATARSDHSEAQHPRTASATWSGPRTPRKVSCCPAAATSASSSLVAEERTATYPPDGPVIRVSAREISSTNAGERVARSTSRRAASAP</sequence>
<dbReference type="AlphaFoldDB" id="A0A1C6VWZ5"/>
<gene>
    <name evidence="2" type="ORF">GA0070608_4327</name>
</gene>
<feature type="compositionally biased region" description="Low complexity" evidence="1">
    <location>
        <begin position="407"/>
        <end position="417"/>
    </location>
</feature>
<feature type="region of interest" description="Disordered" evidence="1">
    <location>
        <begin position="270"/>
        <end position="289"/>
    </location>
</feature>
<reference evidence="3" key="1">
    <citation type="submission" date="2016-06" db="EMBL/GenBank/DDBJ databases">
        <authorList>
            <person name="Varghese N."/>
            <person name="Submissions Spin"/>
        </authorList>
    </citation>
    <scope>NUCLEOTIDE SEQUENCE [LARGE SCALE GENOMIC DNA]</scope>
    <source>
        <strain evidence="3">DSM 43363</strain>
    </source>
</reference>
<dbReference type="EMBL" id="FMIC01000002">
    <property type="protein sequence ID" value="SCL70410.1"/>
    <property type="molecule type" value="Genomic_DNA"/>
</dbReference>
<accession>A0A1C6VWZ5</accession>
<feature type="compositionally biased region" description="Polar residues" evidence="1">
    <location>
        <begin position="270"/>
        <end position="284"/>
    </location>
</feature>
<feature type="region of interest" description="Disordered" evidence="1">
    <location>
        <begin position="200"/>
        <end position="243"/>
    </location>
</feature>
<feature type="region of interest" description="Disordered" evidence="1">
    <location>
        <begin position="106"/>
        <end position="168"/>
    </location>
</feature>